<evidence type="ECO:0000256" key="3">
    <source>
        <dbReference type="ARBA" id="ARBA00022989"/>
    </source>
</evidence>
<keyword evidence="1" id="KW-1003">Cell membrane</keyword>
<keyword evidence="2 6" id="KW-0812">Transmembrane</keyword>
<evidence type="ECO:0000313" key="8">
    <source>
        <dbReference type="EMBL" id="MFD2139948.1"/>
    </source>
</evidence>
<name>A0ABW4YUW7_9HYPH</name>
<dbReference type="RefSeq" id="WP_343207737.1">
    <property type="nucleotide sequence ID" value="NZ_JAHBGB010000033.1"/>
</dbReference>
<comment type="caution">
    <text evidence="8">The sequence shown here is derived from an EMBL/GenBank/DDBJ whole genome shotgun (WGS) entry which is preliminary data.</text>
</comment>
<organism evidence="8 9">
    <name type="scientific">Ancylobacter oerskovii</name>
    <dbReference type="NCBI Taxonomy" id="459519"/>
    <lineage>
        <taxon>Bacteria</taxon>
        <taxon>Pseudomonadati</taxon>
        <taxon>Pseudomonadota</taxon>
        <taxon>Alphaproteobacteria</taxon>
        <taxon>Hyphomicrobiales</taxon>
        <taxon>Xanthobacteraceae</taxon>
        <taxon>Ancylobacter</taxon>
    </lineage>
</organism>
<evidence type="ECO:0000256" key="5">
    <source>
        <dbReference type="SAM" id="MobiDB-lite"/>
    </source>
</evidence>
<keyword evidence="9" id="KW-1185">Reference proteome</keyword>
<keyword evidence="3 6" id="KW-1133">Transmembrane helix</keyword>
<evidence type="ECO:0000256" key="1">
    <source>
        <dbReference type="ARBA" id="ARBA00022475"/>
    </source>
</evidence>
<accession>A0ABW4YUW7</accession>
<feature type="domain" description="Lipopolysaccharide assembly protein A" evidence="7">
    <location>
        <begin position="28"/>
        <end position="92"/>
    </location>
</feature>
<gene>
    <name evidence="8" type="ORF">ACFSNC_06035</name>
</gene>
<protein>
    <submittedName>
        <fullName evidence="8">LapA family protein</fullName>
    </submittedName>
</protein>
<keyword evidence="4 6" id="KW-0472">Membrane</keyword>
<evidence type="ECO:0000256" key="4">
    <source>
        <dbReference type="ARBA" id="ARBA00023136"/>
    </source>
</evidence>
<dbReference type="Proteomes" id="UP001597299">
    <property type="component" value="Unassembled WGS sequence"/>
</dbReference>
<evidence type="ECO:0000256" key="6">
    <source>
        <dbReference type="SAM" id="Phobius"/>
    </source>
</evidence>
<reference evidence="9" key="1">
    <citation type="journal article" date="2019" name="Int. J. Syst. Evol. Microbiol.">
        <title>The Global Catalogue of Microorganisms (GCM) 10K type strain sequencing project: providing services to taxonomists for standard genome sequencing and annotation.</title>
        <authorList>
            <consortium name="The Broad Institute Genomics Platform"/>
            <consortium name="The Broad Institute Genome Sequencing Center for Infectious Disease"/>
            <person name="Wu L."/>
            <person name="Ma J."/>
        </authorList>
    </citation>
    <scope>NUCLEOTIDE SEQUENCE [LARGE SCALE GENOMIC DNA]</scope>
    <source>
        <strain evidence="9">CCM 7435</strain>
    </source>
</reference>
<evidence type="ECO:0000313" key="9">
    <source>
        <dbReference type="Proteomes" id="UP001597299"/>
    </source>
</evidence>
<feature type="transmembrane region" description="Helical" evidence="6">
    <location>
        <begin position="7"/>
        <end position="25"/>
    </location>
</feature>
<feature type="region of interest" description="Disordered" evidence="5">
    <location>
        <begin position="93"/>
        <end position="128"/>
    </location>
</feature>
<dbReference type="EMBL" id="JBHUHD010000001">
    <property type="protein sequence ID" value="MFD2139948.1"/>
    <property type="molecule type" value="Genomic_DNA"/>
</dbReference>
<evidence type="ECO:0000259" key="7">
    <source>
        <dbReference type="Pfam" id="PF06305"/>
    </source>
</evidence>
<dbReference type="InterPro" id="IPR010445">
    <property type="entry name" value="LapA_dom"/>
</dbReference>
<dbReference type="Pfam" id="PF06305">
    <property type="entry name" value="LapA_dom"/>
    <property type="match status" value="1"/>
</dbReference>
<feature type="transmembrane region" description="Helical" evidence="6">
    <location>
        <begin position="45"/>
        <end position="68"/>
    </location>
</feature>
<evidence type="ECO:0000256" key="2">
    <source>
        <dbReference type="ARBA" id="ARBA00022692"/>
    </source>
</evidence>
<sequence>MLLRRILTLVLILPVSIGLVMLAVANRHPVTLVLDPFAGALSAELPLFVVVLASLIIGVALGGITVWLRQGRYRKAARSAGREARRANAQVESLRAAMSDSRPRVPLAPGGGLGPIGPAALPDRRDAA</sequence>
<proteinExistence type="predicted"/>